<keyword evidence="2" id="KW-1185">Reference proteome</keyword>
<dbReference type="VEuPathDB" id="VectorBase:LDEU003652"/>
<comment type="caution">
    <text evidence="1">The sequence shown here is derived from an EMBL/GenBank/DDBJ whole genome shotgun (WGS) entry which is preliminary data.</text>
</comment>
<evidence type="ECO:0000313" key="1">
    <source>
        <dbReference type="EMBL" id="RWS28388.1"/>
    </source>
</evidence>
<name>A0A443SLH3_9ACAR</name>
<gene>
    <name evidence="1" type="ORF">B4U80_06026</name>
</gene>
<dbReference type="EMBL" id="NCKV01001411">
    <property type="protein sequence ID" value="RWS28388.1"/>
    <property type="molecule type" value="Genomic_DNA"/>
</dbReference>
<reference evidence="1 2" key="1">
    <citation type="journal article" date="2018" name="Gigascience">
        <title>Genomes of trombidid mites reveal novel predicted allergens and laterally-transferred genes associated with secondary metabolism.</title>
        <authorList>
            <person name="Dong X."/>
            <person name="Chaisiri K."/>
            <person name="Xia D."/>
            <person name="Armstrong S.D."/>
            <person name="Fang Y."/>
            <person name="Donnelly M.J."/>
            <person name="Kadowaki T."/>
            <person name="McGarry J.W."/>
            <person name="Darby A.C."/>
            <person name="Makepeace B.L."/>
        </authorList>
    </citation>
    <scope>NUCLEOTIDE SEQUENCE [LARGE SCALE GENOMIC DNA]</scope>
    <source>
        <strain evidence="1">UoL-UT</strain>
    </source>
</reference>
<dbReference type="Proteomes" id="UP000288716">
    <property type="component" value="Unassembled WGS sequence"/>
</dbReference>
<sequence>MERRFELRRIRVGQFRQFSCRHNKLQTRSIG</sequence>
<accession>A0A443SLH3</accession>
<organism evidence="1 2">
    <name type="scientific">Leptotrombidium deliense</name>
    <dbReference type="NCBI Taxonomy" id="299467"/>
    <lineage>
        <taxon>Eukaryota</taxon>
        <taxon>Metazoa</taxon>
        <taxon>Ecdysozoa</taxon>
        <taxon>Arthropoda</taxon>
        <taxon>Chelicerata</taxon>
        <taxon>Arachnida</taxon>
        <taxon>Acari</taxon>
        <taxon>Acariformes</taxon>
        <taxon>Trombidiformes</taxon>
        <taxon>Prostigmata</taxon>
        <taxon>Anystina</taxon>
        <taxon>Parasitengona</taxon>
        <taxon>Trombiculoidea</taxon>
        <taxon>Trombiculidae</taxon>
        <taxon>Leptotrombidium</taxon>
    </lineage>
</organism>
<protein>
    <submittedName>
        <fullName evidence="1">Uncharacterized protein</fullName>
    </submittedName>
</protein>
<dbReference type="AlphaFoldDB" id="A0A443SLH3"/>
<proteinExistence type="predicted"/>
<evidence type="ECO:0000313" key="2">
    <source>
        <dbReference type="Proteomes" id="UP000288716"/>
    </source>
</evidence>